<name>A0A4S3M242_9FLAO</name>
<dbReference type="AlphaFoldDB" id="A0A4S3M242"/>
<dbReference type="PANTHER" id="PTHR38471">
    <property type="entry name" value="FOUR HELIX BUNDLE PROTEIN"/>
    <property type="match status" value="1"/>
</dbReference>
<dbReference type="CDD" id="cd16377">
    <property type="entry name" value="23S_rRNA_IVP_like"/>
    <property type="match status" value="1"/>
</dbReference>
<proteinExistence type="predicted"/>
<comment type="caution">
    <text evidence="1">The sequence shown here is derived from an EMBL/GenBank/DDBJ whole genome shotgun (WGS) entry which is preliminary data.</text>
</comment>
<dbReference type="EMBL" id="SSMC01000002">
    <property type="protein sequence ID" value="THD67649.1"/>
    <property type="molecule type" value="Genomic_DNA"/>
</dbReference>
<dbReference type="Pfam" id="PF05635">
    <property type="entry name" value="23S_rRNA_IVP"/>
    <property type="match status" value="1"/>
</dbReference>
<organism evidence="1 2">
    <name type="scientific">Robertkochia marina</name>
    <dbReference type="NCBI Taxonomy" id="1227945"/>
    <lineage>
        <taxon>Bacteria</taxon>
        <taxon>Pseudomonadati</taxon>
        <taxon>Bacteroidota</taxon>
        <taxon>Flavobacteriia</taxon>
        <taxon>Flavobacteriales</taxon>
        <taxon>Flavobacteriaceae</taxon>
        <taxon>Robertkochia</taxon>
    </lineage>
</organism>
<dbReference type="RefSeq" id="WP_136335854.1">
    <property type="nucleotide sequence ID" value="NZ_QXMP01000008.1"/>
</dbReference>
<dbReference type="SUPFAM" id="SSF158446">
    <property type="entry name" value="IVS-encoded protein-like"/>
    <property type="match status" value="1"/>
</dbReference>
<keyword evidence="2" id="KW-1185">Reference proteome</keyword>
<dbReference type="InterPro" id="IPR012657">
    <property type="entry name" value="23S_rRNA-intervening_sequence"/>
</dbReference>
<dbReference type="OrthoDB" id="9811959at2"/>
<reference evidence="1 2" key="1">
    <citation type="submission" date="2019-04" db="EMBL/GenBank/DDBJ databases">
        <title>Draft genome sequence of Robertkochia marina CC-AMO-30D.</title>
        <authorList>
            <person name="Hameed A."/>
            <person name="Lin S.-Y."/>
            <person name="Shahina M."/>
            <person name="Lai W.-A."/>
            <person name="Young C.-C."/>
        </authorList>
    </citation>
    <scope>NUCLEOTIDE SEQUENCE [LARGE SCALE GENOMIC DNA]</scope>
    <source>
        <strain evidence="1 2">CC-AMO-30D</strain>
    </source>
</reference>
<dbReference type="InterPro" id="IPR036583">
    <property type="entry name" value="23S_rRNA_IVS_sf"/>
</dbReference>
<dbReference type="NCBIfam" id="TIGR02436">
    <property type="entry name" value="four helix bundle protein"/>
    <property type="match status" value="1"/>
</dbReference>
<evidence type="ECO:0000313" key="2">
    <source>
        <dbReference type="Proteomes" id="UP000305939"/>
    </source>
</evidence>
<dbReference type="PANTHER" id="PTHR38471:SF2">
    <property type="entry name" value="FOUR HELIX BUNDLE PROTEIN"/>
    <property type="match status" value="1"/>
</dbReference>
<protein>
    <submittedName>
        <fullName evidence="1">Four helix bundle protein</fullName>
    </submittedName>
</protein>
<accession>A0A4S3M242</accession>
<gene>
    <name evidence="1" type="ORF">E7Z59_08305</name>
</gene>
<sequence>MIHKDLHVWQRSMDLATKIYQLVEDLPKNNGFVLKQQLQKTALSVPSNIAEGAGRTTQKELLRFLDIANGSLTELETQLILVNNLKYSDTSKLIDEDITVIRKMLYKLKRSIRKE</sequence>
<dbReference type="Gene3D" id="1.20.1440.60">
    <property type="entry name" value="23S rRNA-intervening sequence"/>
    <property type="match status" value="1"/>
</dbReference>
<evidence type="ECO:0000313" key="1">
    <source>
        <dbReference type="EMBL" id="THD67649.1"/>
    </source>
</evidence>
<dbReference type="Proteomes" id="UP000305939">
    <property type="component" value="Unassembled WGS sequence"/>
</dbReference>